<evidence type="ECO:0000313" key="2">
    <source>
        <dbReference type="Proteomes" id="UP000656881"/>
    </source>
</evidence>
<accession>A0ABQ2MRG9</accession>
<dbReference type="Proteomes" id="UP000656881">
    <property type="component" value="Unassembled WGS sequence"/>
</dbReference>
<gene>
    <name evidence="1" type="ORF">GCM10012286_73570</name>
</gene>
<comment type="caution">
    <text evidence="1">The sequence shown here is derived from an EMBL/GenBank/DDBJ whole genome shotgun (WGS) entry which is preliminary data.</text>
</comment>
<protein>
    <submittedName>
        <fullName evidence="1">Uncharacterized protein</fullName>
    </submittedName>
</protein>
<name>A0ABQ2MRG9_9ACTN</name>
<proteinExistence type="predicted"/>
<organism evidence="1 2">
    <name type="scientific">Streptomyces lasiicapitis</name>
    <dbReference type="NCBI Taxonomy" id="1923961"/>
    <lineage>
        <taxon>Bacteria</taxon>
        <taxon>Bacillati</taxon>
        <taxon>Actinomycetota</taxon>
        <taxon>Actinomycetes</taxon>
        <taxon>Kitasatosporales</taxon>
        <taxon>Streptomycetaceae</taxon>
        <taxon>Streptomyces</taxon>
    </lineage>
</organism>
<sequence>MSAHPDGRTATVTVVGTGSTTVTDITTVTDTTIVTDIAADARPTRIGAPA</sequence>
<keyword evidence="2" id="KW-1185">Reference proteome</keyword>
<dbReference type="RefSeq" id="WP_189177184.1">
    <property type="nucleotide sequence ID" value="NZ_BMNG01000020.1"/>
</dbReference>
<dbReference type="EMBL" id="BMNG01000020">
    <property type="protein sequence ID" value="GGO57229.1"/>
    <property type="molecule type" value="Genomic_DNA"/>
</dbReference>
<reference evidence="2" key="1">
    <citation type="journal article" date="2019" name="Int. J. Syst. Evol. Microbiol.">
        <title>The Global Catalogue of Microorganisms (GCM) 10K type strain sequencing project: providing services to taxonomists for standard genome sequencing and annotation.</title>
        <authorList>
            <consortium name="The Broad Institute Genomics Platform"/>
            <consortium name="The Broad Institute Genome Sequencing Center for Infectious Disease"/>
            <person name="Wu L."/>
            <person name="Ma J."/>
        </authorList>
    </citation>
    <scope>NUCLEOTIDE SEQUENCE [LARGE SCALE GENOMIC DNA]</scope>
    <source>
        <strain evidence="2">CGMCC 4.7349</strain>
    </source>
</reference>
<evidence type="ECO:0000313" key="1">
    <source>
        <dbReference type="EMBL" id="GGO57229.1"/>
    </source>
</evidence>